<keyword evidence="1" id="KW-0472">Membrane</keyword>
<reference evidence="4 5" key="1">
    <citation type="journal article" date="2021" name="bioRxiv">
        <title>Unraveling nitrogen, sulfur and carbon metabolic pathways and microbial community transcriptional responses to substrate deprivation and toxicity stresses in a bioreactor mimicking anoxic brackish coastal sediment conditions.</title>
        <authorList>
            <person name="Martins P.D."/>
            <person name="Echeveste M.J."/>
            <person name="Arshad A."/>
            <person name="Kurth J."/>
            <person name="Ouboter H."/>
            <person name="Jetten M.S.M."/>
            <person name="Welte C.U."/>
        </authorList>
    </citation>
    <scope>NUCLEOTIDE SEQUENCE [LARGE SCALE GENOMIC DNA]</scope>
    <source>
        <strain evidence="4">MAG_38</strain>
    </source>
</reference>
<keyword evidence="1" id="KW-1133">Transmembrane helix</keyword>
<evidence type="ECO:0000256" key="1">
    <source>
        <dbReference type="SAM" id="Phobius"/>
    </source>
</evidence>
<feature type="signal peptide" evidence="2">
    <location>
        <begin position="1"/>
        <end position="27"/>
    </location>
</feature>
<dbReference type="Proteomes" id="UP001197609">
    <property type="component" value="Unassembled WGS sequence"/>
</dbReference>
<sequence>MKIALRIACLGLLLTVAGLIRISFAEAADACIDCHIGLREERFNRPAVKIKDDYHLARGLGCQSCHGGDQTAFDNKAQSHSPAKGFLGKPKRHEIPETCGKCHSDPNYMRKFNPSIRTDQVKEYYTSVHGKRFREGDQKVAVCISCHDVHAIRAVKDQMAWTYPTKVAETCGRCHGNADYMKAYKISTDQLDKYKQSIHYEMLTKRADLASPTCNSCHGSHGAAPPGIDSVANVCSHCHVATAELFAKSAHKSAFAELGMPACVTCHSNHDITKPSDAMLAGGEDTPCATCHEADSAPLKKAAELRTMIEGLSSRLDQAATILTRAEHAGMEIGSPRFELLAAKESLIKARAETHSLQIEKIKTATDSGLIVAQKSLESGQGLLAELQFRRKGLAVSMLVIVAVLVGLFLKIREVDRRRGPGGQYDGH</sequence>
<dbReference type="AlphaFoldDB" id="A0AAJ1EIA0"/>
<dbReference type="EMBL" id="JAIOIU010000080">
    <property type="protein sequence ID" value="MBZ0159763.1"/>
    <property type="molecule type" value="Genomic_DNA"/>
</dbReference>
<dbReference type="Gene3D" id="1.10.1130.10">
    <property type="entry name" value="Flavocytochrome C3, Chain A"/>
    <property type="match status" value="1"/>
</dbReference>
<organism evidence="4 5">
    <name type="scientific">Candidatus Methylomirabilis tolerans</name>
    <dbReference type="NCBI Taxonomy" id="3123416"/>
    <lineage>
        <taxon>Bacteria</taxon>
        <taxon>Candidatus Methylomirabilota</taxon>
        <taxon>Candidatus Methylomirabilia</taxon>
        <taxon>Candidatus Methylomirabilales</taxon>
        <taxon>Candidatus Methylomirabilaceae</taxon>
        <taxon>Candidatus Methylomirabilis</taxon>
    </lineage>
</organism>
<dbReference type="Gene3D" id="3.90.10.10">
    <property type="entry name" value="Cytochrome C3"/>
    <property type="match status" value="1"/>
</dbReference>
<evidence type="ECO:0000259" key="3">
    <source>
        <dbReference type="Pfam" id="PF13435"/>
    </source>
</evidence>
<keyword evidence="2" id="KW-0732">Signal</keyword>
<dbReference type="InterPro" id="IPR036280">
    <property type="entry name" value="Multihaem_cyt_sf"/>
</dbReference>
<dbReference type="Pfam" id="PF13435">
    <property type="entry name" value="Cytochrome_C554"/>
    <property type="match status" value="1"/>
</dbReference>
<feature type="transmembrane region" description="Helical" evidence="1">
    <location>
        <begin position="393"/>
        <end position="410"/>
    </location>
</feature>
<gene>
    <name evidence="4" type="ORF">K8G79_06480</name>
</gene>
<accession>A0AAJ1EIA0</accession>
<evidence type="ECO:0000313" key="4">
    <source>
        <dbReference type="EMBL" id="MBZ0159763.1"/>
    </source>
</evidence>
<keyword evidence="1" id="KW-0812">Transmembrane</keyword>
<name>A0AAJ1EIA0_9BACT</name>
<feature type="domain" description="Cytochrome c-552/4" evidence="3">
    <location>
        <begin position="27"/>
        <end position="67"/>
    </location>
</feature>
<evidence type="ECO:0000313" key="5">
    <source>
        <dbReference type="Proteomes" id="UP001197609"/>
    </source>
</evidence>
<comment type="caution">
    <text evidence="4">The sequence shown here is derived from an EMBL/GenBank/DDBJ whole genome shotgun (WGS) entry which is preliminary data.</text>
</comment>
<protein>
    <submittedName>
        <fullName evidence="4">Cytochrome c3 family protein</fullName>
    </submittedName>
</protein>
<proteinExistence type="predicted"/>
<dbReference type="SUPFAM" id="SSF48695">
    <property type="entry name" value="Multiheme cytochromes"/>
    <property type="match status" value="1"/>
</dbReference>
<evidence type="ECO:0000256" key="2">
    <source>
        <dbReference type="SAM" id="SignalP"/>
    </source>
</evidence>
<feature type="chain" id="PRO_5042490876" evidence="2">
    <location>
        <begin position="28"/>
        <end position="428"/>
    </location>
</feature>
<dbReference type="InterPro" id="IPR023155">
    <property type="entry name" value="Cyt_c-552/4"/>
</dbReference>